<reference evidence="2" key="1">
    <citation type="submission" date="2020-03" db="EMBL/GenBank/DDBJ databases">
        <title>Draft Genome Sequence of Cylindrodendrum hubeiense.</title>
        <authorList>
            <person name="Buettner E."/>
            <person name="Kellner H."/>
        </authorList>
    </citation>
    <scope>NUCLEOTIDE SEQUENCE</scope>
    <source>
        <strain evidence="2">IHI 201604</strain>
    </source>
</reference>
<evidence type="ECO:0000313" key="2">
    <source>
        <dbReference type="EMBL" id="KAF7553835.1"/>
    </source>
</evidence>
<accession>A0A9P5HB11</accession>
<keyword evidence="3" id="KW-1185">Reference proteome</keyword>
<proteinExistence type="predicted"/>
<sequence>MLLQNFISAAALGLVGFTVAKPTNHPCGFKIAPCPDKTVCTPNSPYCTDLNRCAGTCVPQKEYPSCGGFRVNPPKCPKGSTCKDDPRIPGSCGMACDAPGICIPNKAPSCSGFAGLVCPKGLTCYDLPNDGCDPLDGGADCIGVCL</sequence>
<keyword evidence="1" id="KW-0732">Signal</keyword>
<feature type="signal peptide" evidence="1">
    <location>
        <begin position="1"/>
        <end position="20"/>
    </location>
</feature>
<dbReference type="OrthoDB" id="3799394at2759"/>
<gene>
    <name evidence="2" type="ORF">G7Z17_g3335</name>
</gene>
<organism evidence="2 3">
    <name type="scientific">Cylindrodendrum hubeiense</name>
    <dbReference type="NCBI Taxonomy" id="595255"/>
    <lineage>
        <taxon>Eukaryota</taxon>
        <taxon>Fungi</taxon>
        <taxon>Dikarya</taxon>
        <taxon>Ascomycota</taxon>
        <taxon>Pezizomycotina</taxon>
        <taxon>Sordariomycetes</taxon>
        <taxon>Hypocreomycetidae</taxon>
        <taxon>Hypocreales</taxon>
        <taxon>Nectriaceae</taxon>
        <taxon>Cylindrodendrum</taxon>
    </lineage>
</organism>
<dbReference type="AlphaFoldDB" id="A0A9P5HB11"/>
<dbReference type="Proteomes" id="UP000722485">
    <property type="component" value="Unassembled WGS sequence"/>
</dbReference>
<name>A0A9P5HB11_9HYPO</name>
<evidence type="ECO:0000256" key="1">
    <source>
        <dbReference type="SAM" id="SignalP"/>
    </source>
</evidence>
<protein>
    <submittedName>
        <fullName evidence="2">Uncharacterized protein</fullName>
    </submittedName>
</protein>
<dbReference type="EMBL" id="JAANBB010000040">
    <property type="protein sequence ID" value="KAF7553835.1"/>
    <property type="molecule type" value="Genomic_DNA"/>
</dbReference>
<comment type="caution">
    <text evidence="2">The sequence shown here is derived from an EMBL/GenBank/DDBJ whole genome shotgun (WGS) entry which is preliminary data.</text>
</comment>
<evidence type="ECO:0000313" key="3">
    <source>
        <dbReference type="Proteomes" id="UP000722485"/>
    </source>
</evidence>
<feature type="chain" id="PRO_5040369948" evidence="1">
    <location>
        <begin position="21"/>
        <end position="146"/>
    </location>
</feature>